<dbReference type="GeneID" id="30038082"/>
<feature type="domain" description="GH18" evidence="12">
    <location>
        <begin position="27"/>
        <end position="328"/>
    </location>
</feature>
<keyword evidence="5" id="KW-0146">Chitin degradation</keyword>
<dbReference type="InterPro" id="IPR001579">
    <property type="entry name" value="Glyco_hydro_18_chit_AS"/>
</dbReference>
<feature type="chain" id="PRO_5007884768" description="chitinase" evidence="11">
    <location>
        <begin position="21"/>
        <end position="582"/>
    </location>
</feature>
<dbReference type="EMBL" id="CP014501">
    <property type="protein sequence ID" value="ANB11874.1"/>
    <property type="molecule type" value="Genomic_DNA"/>
</dbReference>
<gene>
    <name evidence="13" type="primary">CTS1</name>
    <name evidence="13" type="ORF">AWJ20_99</name>
</gene>
<dbReference type="AlphaFoldDB" id="A0A167CM18"/>
<evidence type="ECO:0000256" key="3">
    <source>
        <dbReference type="ARBA" id="ARBA00022669"/>
    </source>
</evidence>
<dbReference type="Pfam" id="PF00704">
    <property type="entry name" value="Glyco_hydro_18"/>
    <property type="match status" value="1"/>
</dbReference>
<evidence type="ECO:0000259" key="12">
    <source>
        <dbReference type="PROSITE" id="PS51910"/>
    </source>
</evidence>
<evidence type="ECO:0000256" key="9">
    <source>
        <dbReference type="RuleBase" id="RU000489"/>
    </source>
</evidence>
<dbReference type="Proteomes" id="UP000189580">
    <property type="component" value="Chromosome a"/>
</dbReference>
<dbReference type="GO" id="GO:0000272">
    <property type="term" value="P:polysaccharide catabolic process"/>
    <property type="evidence" value="ECO:0007669"/>
    <property type="project" value="UniProtKB-KW"/>
</dbReference>
<keyword evidence="11" id="KW-0732">Signal</keyword>
<keyword evidence="4 9" id="KW-0378">Hydrolase</keyword>
<dbReference type="InterPro" id="IPR045321">
    <property type="entry name" value="Cts1-like"/>
</dbReference>
<evidence type="ECO:0000256" key="10">
    <source>
        <dbReference type="RuleBase" id="RU004453"/>
    </source>
</evidence>
<dbReference type="InterPro" id="IPR001223">
    <property type="entry name" value="Glyco_hydro18_cat"/>
</dbReference>
<dbReference type="InterPro" id="IPR017853">
    <property type="entry name" value="GH"/>
</dbReference>
<dbReference type="SUPFAM" id="SSF51445">
    <property type="entry name" value="(Trans)glycosidases"/>
    <property type="match status" value="1"/>
</dbReference>
<dbReference type="OrthoDB" id="6020543at2759"/>
<keyword evidence="6" id="KW-0119">Carbohydrate metabolism</keyword>
<evidence type="ECO:0000256" key="7">
    <source>
        <dbReference type="ARBA" id="ARBA00023295"/>
    </source>
</evidence>
<protein>
    <recommendedName>
        <fullName evidence="2">chitinase</fullName>
        <ecNumber evidence="2">3.2.1.14</ecNumber>
    </recommendedName>
</protein>
<proteinExistence type="inferred from homology"/>
<dbReference type="GO" id="GO:0008061">
    <property type="term" value="F:chitin binding"/>
    <property type="evidence" value="ECO:0007669"/>
    <property type="project" value="UniProtKB-KW"/>
</dbReference>
<dbReference type="GO" id="GO:0005576">
    <property type="term" value="C:extracellular region"/>
    <property type="evidence" value="ECO:0007669"/>
    <property type="project" value="TreeGrafter"/>
</dbReference>
<evidence type="ECO:0000256" key="8">
    <source>
        <dbReference type="ARBA" id="ARBA00023326"/>
    </source>
</evidence>
<evidence type="ECO:0000256" key="1">
    <source>
        <dbReference type="ARBA" id="ARBA00000822"/>
    </source>
</evidence>
<dbReference type="KEGG" id="slb:AWJ20_99"/>
<dbReference type="PANTHER" id="PTHR45708:SF49">
    <property type="entry name" value="ENDOCHITINASE"/>
    <property type="match status" value="1"/>
</dbReference>
<dbReference type="PANTHER" id="PTHR45708">
    <property type="entry name" value="ENDOCHITINASE"/>
    <property type="match status" value="1"/>
</dbReference>
<keyword evidence="7 9" id="KW-0326">Glycosidase</keyword>
<sequence>MLSLKLIASSLALLGNVVSAVDVSTNTNVALYWGQNSAGGANTQQSLATYCQDASTDIVILSFLNTFFGPGNLPEVNFGPSCGGPNFPGSSLESCPNIGQDIQTCQSLGKTVLLSLGGAIGDYGFTSDSQAADFADTLWNTFGGGSSDTRPFGDAVVDGFDLDIENGDSTGYVAFINELRKDYATDSSKTYYISGAPVCPLSGNDLSSAITGADFDFIFVQFYDNTCGMQAWAPNDANSAFNFDAWNTFITTEADNTNAKIYLGVPGGPTAANSGYEPADTVIQAAQYLQKNYPSFGGVMIWDASQAFNNVNDGVNFAQAVKAGLLEEDVVSSTTSASSTAVSTVASLAAETGVIAVAVTSGFHNSSSSSSSAATAAPATVTAYATSEAVVQETVVETITSCTGSNVVSCHYVTKTYVTASTSTPSVLYETKVVTYTSNGEVVITTTVCPLTETTAAVPASTASGSSAAAAVLTSVAGAAAPAVTSAPAAGPASETGESVTTSIIYDTELLTVTVSGQVEETTAVVAVPAPVATSNGTFASNSSAVAPAIEPSVPFAESTGAASAVTVSVFGFLAAGIAMLL</sequence>
<dbReference type="GO" id="GO:0006032">
    <property type="term" value="P:chitin catabolic process"/>
    <property type="evidence" value="ECO:0007669"/>
    <property type="project" value="UniProtKB-KW"/>
</dbReference>
<name>A0A167CM18_9ASCO</name>
<evidence type="ECO:0000256" key="6">
    <source>
        <dbReference type="ARBA" id="ARBA00023277"/>
    </source>
</evidence>
<evidence type="ECO:0000256" key="5">
    <source>
        <dbReference type="ARBA" id="ARBA00023024"/>
    </source>
</evidence>
<reference evidence="13 14" key="1">
    <citation type="submission" date="2016-02" db="EMBL/GenBank/DDBJ databases">
        <title>Complete genome sequence and transcriptome regulation of the pentose utilising yeast Sugiyamaella lignohabitans.</title>
        <authorList>
            <person name="Bellasio M."/>
            <person name="Peymann A."/>
            <person name="Valli M."/>
            <person name="Sipitzky M."/>
            <person name="Graf A."/>
            <person name="Sauer M."/>
            <person name="Marx H."/>
            <person name="Mattanovich D."/>
        </authorList>
    </citation>
    <scope>NUCLEOTIDE SEQUENCE [LARGE SCALE GENOMIC DNA]</scope>
    <source>
        <strain evidence="13 14">CBS 10342</strain>
    </source>
</reference>
<dbReference type="PROSITE" id="PS01095">
    <property type="entry name" value="GH18_1"/>
    <property type="match status" value="1"/>
</dbReference>
<dbReference type="EC" id="3.2.1.14" evidence="2"/>
<dbReference type="GO" id="GO:0008843">
    <property type="term" value="F:endochitinase activity"/>
    <property type="evidence" value="ECO:0007669"/>
    <property type="project" value="UniProtKB-EC"/>
</dbReference>
<dbReference type="PROSITE" id="PS51910">
    <property type="entry name" value="GH18_2"/>
    <property type="match status" value="1"/>
</dbReference>
<comment type="catalytic activity">
    <reaction evidence="1">
        <text>Random endo-hydrolysis of N-acetyl-beta-D-glucosaminide (1-&gt;4)-beta-linkages in chitin and chitodextrins.</text>
        <dbReference type="EC" id="3.2.1.14"/>
    </reaction>
</comment>
<evidence type="ECO:0000256" key="4">
    <source>
        <dbReference type="ARBA" id="ARBA00022801"/>
    </source>
</evidence>
<keyword evidence="14" id="KW-1185">Reference proteome</keyword>
<organism evidence="13 14">
    <name type="scientific">Sugiyamaella lignohabitans</name>
    <dbReference type="NCBI Taxonomy" id="796027"/>
    <lineage>
        <taxon>Eukaryota</taxon>
        <taxon>Fungi</taxon>
        <taxon>Dikarya</taxon>
        <taxon>Ascomycota</taxon>
        <taxon>Saccharomycotina</taxon>
        <taxon>Dipodascomycetes</taxon>
        <taxon>Dipodascales</taxon>
        <taxon>Trichomonascaceae</taxon>
        <taxon>Sugiyamaella</taxon>
    </lineage>
</organism>
<evidence type="ECO:0000256" key="11">
    <source>
        <dbReference type="SAM" id="SignalP"/>
    </source>
</evidence>
<evidence type="ECO:0000256" key="2">
    <source>
        <dbReference type="ARBA" id="ARBA00012729"/>
    </source>
</evidence>
<comment type="similarity">
    <text evidence="10">Belongs to the glycosyl hydrolase 18 family.</text>
</comment>
<evidence type="ECO:0000313" key="14">
    <source>
        <dbReference type="Proteomes" id="UP000189580"/>
    </source>
</evidence>
<feature type="signal peptide" evidence="11">
    <location>
        <begin position="1"/>
        <end position="20"/>
    </location>
</feature>
<dbReference type="Gene3D" id="3.20.20.80">
    <property type="entry name" value="Glycosidases"/>
    <property type="match status" value="1"/>
</dbReference>
<keyword evidence="3" id="KW-0147">Chitin-binding</keyword>
<accession>A0A167CM18</accession>
<dbReference type="RefSeq" id="XP_018734351.1">
    <property type="nucleotide sequence ID" value="XM_018882962.1"/>
</dbReference>
<dbReference type="CDD" id="cd02877">
    <property type="entry name" value="GH18_hevamine_XipI_class_III"/>
    <property type="match status" value="1"/>
</dbReference>
<dbReference type="InterPro" id="IPR050542">
    <property type="entry name" value="Glycosyl_Hydrlase18_Chitinase"/>
</dbReference>
<keyword evidence="8" id="KW-0624">Polysaccharide degradation</keyword>
<evidence type="ECO:0000313" key="13">
    <source>
        <dbReference type="EMBL" id="ANB11874.1"/>
    </source>
</evidence>